<keyword evidence="4" id="KW-1185">Reference proteome</keyword>
<dbReference type="PIRSF" id="PIRSF016896">
    <property type="entry name" value="GHMP_arc_MJ0969"/>
    <property type="match status" value="1"/>
</dbReference>
<comment type="pathway">
    <text evidence="1">Cofactor biosynthesis; coenzyme A biosynthesis.</text>
</comment>
<keyword evidence="1" id="KW-0808">Transferase</keyword>
<dbReference type="InterPro" id="IPR006204">
    <property type="entry name" value="GHMP_kinase_N_dom"/>
</dbReference>
<gene>
    <name evidence="3" type="ORF">MmiAt1_12110</name>
</gene>
<dbReference type="HAMAP" id="MF_02223">
    <property type="entry name" value="Pantoate_kinase"/>
    <property type="match status" value="1"/>
</dbReference>
<feature type="domain" description="GHMP kinase N-terminal" evidence="2">
    <location>
        <begin position="103"/>
        <end position="178"/>
    </location>
</feature>
<dbReference type="EC" id="2.7.1.169" evidence="1"/>
<dbReference type="EMBL" id="JAWDKC010000020">
    <property type="protein sequence ID" value="MDV0445622.1"/>
    <property type="molecule type" value="Genomic_DNA"/>
</dbReference>
<dbReference type="RefSeq" id="WP_318786044.1">
    <property type="nucleotide sequence ID" value="NZ_JAWDKC010000020.1"/>
</dbReference>
<dbReference type="InterPro" id="IPR012043">
    <property type="entry name" value="PoK"/>
</dbReference>
<comment type="similarity">
    <text evidence="1">Belongs to the GHMP kinase family. PoK subfamily.</text>
</comment>
<sequence length="332" mass="35419">MSDFSPRTAFSPGHITGFFQIRNHENPHIKGSVGAGLVLNKGIHSTVTPFQMSGDIAGDTVRDTERDTVRDAEIYLNGVAAVNSHDSTNAVLTVVSELSRIAEKRYNTSFRFKIQENGSLPVGSGFGLSAAGALSTAFAINSSLSLGLSKDELIEIAHYAEVINGSGLGDVAGEAAGGLAVREIPGGPMHGKFYSIPLSESEKQKKIYCLVLGELSTKEVITNEDQSRKINQAGASALQNFLKNSSLDSFMDESLKFTKNIGLLSPEAEKVIDSIDAADGKAAQAMLGNTVFAIPSDRENAGEYISELMQKFGDVYECKIETNGPRVCLSAF</sequence>
<dbReference type="PANTHER" id="PTHR42282">
    <property type="entry name" value="PANTOATE KINASE-RELATED"/>
    <property type="match status" value="1"/>
</dbReference>
<dbReference type="Pfam" id="PF00288">
    <property type="entry name" value="GHMP_kinases_N"/>
    <property type="match status" value="1"/>
</dbReference>
<dbReference type="SUPFAM" id="SSF54211">
    <property type="entry name" value="Ribosomal protein S5 domain 2-like"/>
    <property type="match status" value="1"/>
</dbReference>
<keyword evidence="1" id="KW-0067">ATP-binding</keyword>
<evidence type="ECO:0000313" key="4">
    <source>
        <dbReference type="Proteomes" id="UP001272052"/>
    </source>
</evidence>
<organism evidence="3 4">
    <name type="scientific">Methanimicrococcus hacksteinii</name>
    <dbReference type="NCBI Taxonomy" id="3028293"/>
    <lineage>
        <taxon>Archaea</taxon>
        <taxon>Methanobacteriati</taxon>
        <taxon>Methanobacteriota</taxon>
        <taxon>Stenosarchaea group</taxon>
        <taxon>Methanomicrobia</taxon>
        <taxon>Methanosarcinales</taxon>
        <taxon>Methanosarcinaceae</taxon>
        <taxon>Methanimicrococcus</taxon>
    </lineage>
</organism>
<evidence type="ECO:0000256" key="1">
    <source>
        <dbReference type="HAMAP-Rule" id="MF_02223"/>
    </source>
</evidence>
<keyword evidence="1" id="KW-0173">Coenzyme A biosynthesis</keyword>
<dbReference type="InterPro" id="IPR014721">
    <property type="entry name" value="Ribsml_uS5_D2-typ_fold_subgr"/>
</dbReference>
<comment type="caution">
    <text evidence="3">The sequence shown here is derived from an EMBL/GenBank/DDBJ whole genome shotgun (WGS) entry which is preliminary data.</text>
</comment>
<protein>
    <recommendedName>
        <fullName evidence="1">Pantoate kinase</fullName>
        <shortName evidence="1">PoK</shortName>
        <ecNumber evidence="1">2.7.1.169</ecNumber>
    </recommendedName>
</protein>
<evidence type="ECO:0000259" key="2">
    <source>
        <dbReference type="Pfam" id="PF00288"/>
    </source>
</evidence>
<evidence type="ECO:0000313" key="3">
    <source>
        <dbReference type="EMBL" id="MDV0445622.1"/>
    </source>
</evidence>
<name>A0ABU3VQE4_9EURY</name>
<comment type="catalytic activity">
    <reaction evidence="1">
        <text>(R)-pantoate + ATP = (R)-4-phosphopantoate + ADP + H(+)</text>
        <dbReference type="Rhea" id="RHEA:28246"/>
        <dbReference type="ChEBI" id="CHEBI:15378"/>
        <dbReference type="ChEBI" id="CHEBI:15980"/>
        <dbReference type="ChEBI" id="CHEBI:30616"/>
        <dbReference type="ChEBI" id="CHEBI:61294"/>
        <dbReference type="ChEBI" id="CHEBI:456216"/>
        <dbReference type="EC" id="2.7.1.169"/>
    </reaction>
</comment>
<proteinExistence type="inferred from homology"/>
<reference evidence="3 4" key="1">
    <citation type="submission" date="2023-06" db="EMBL/GenBank/DDBJ databases">
        <title>Genome sequence of Methanimicrococcus sp. At1.</title>
        <authorList>
            <person name="Protasov E."/>
            <person name="Platt K."/>
            <person name="Poehlein A."/>
            <person name="Daniel R."/>
            <person name="Brune A."/>
        </authorList>
    </citation>
    <scope>NUCLEOTIDE SEQUENCE [LARGE SCALE GENOMIC DNA]</scope>
    <source>
        <strain evidence="3 4">At1</strain>
    </source>
</reference>
<dbReference type="InterPro" id="IPR020568">
    <property type="entry name" value="Ribosomal_Su5_D2-typ_SF"/>
</dbReference>
<dbReference type="Proteomes" id="UP001272052">
    <property type="component" value="Unassembled WGS sequence"/>
</dbReference>
<keyword evidence="1" id="KW-0547">Nucleotide-binding</keyword>
<dbReference type="Gene3D" id="3.30.230.10">
    <property type="match status" value="1"/>
</dbReference>
<keyword evidence="1" id="KW-0418">Kinase</keyword>
<accession>A0ABU3VQE4</accession>
<dbReference type="PANTHER" id="PTHR42282:SF1">
    <property type="entry name" value="PANTOATE KINASE"/>
    <property type="match status" value="1"/>
</dbReference>
<comment type="function">
    <text evidence="1">Phosphorylates (R)-pantoate to form (R)-4-phosphopantoate in the CoA biosynthesis pathway.</text>
</comment>